<reference evidence="1 2" key="1">
    <citation type="submission" date="2017-07" db="EMBL/GenBank/DDBJ databases">
        <title>Recovery of genomes from metagenomes via a dereplication, aggregation, and scoring strategy.</title>
        <authorList>
            <person name="Sieber C.M."/>
            <person name="Probst A.J."/>
            <person name="Sharrar A."/>
            <person name="Thomas B.C."/>
            <person name="Hess M."/>
            <person name="Tringe S.G."/>
            <person name="Banfield J.F."/>
        </authorList>
    </citation>
    <scope>NUCLEOTIDE SEQUENCE [LARGE SCALE GENOMIC DNA]</scope>
    <source>
        <strain evidence="1">JGI_Cruoil_03_44_89</strain>
    </source>
</reference>
<dbReference type="InterPro" id="IPR043129">
    <property type="entry name" value="ATPase_NBD"/>
</dbReference>
<proteinExistence type="predicted"/>
<comment type="caution">
    <text evidence="1">The sequence shown here is derived from an EMBL/GenBank/DDBJ whole genome shotgun (WGS) entry which is preliminary data.</text>
</comment>
<evidence type="ECO:0000313" key="1">
    <source>
        <dbReference type="EMBL" id="OYD15401.1"/>
    </source>
</evidence>
<evidence type="ECO:0000313" key="2">
    <source>
        <dbReference type="Proteomes" id="UP000215215"/>
    </source>
</evidence>
<dbReference type="Gene3D" id="3.30.420.40">
    <property type="match status" value="1"/>
</dbReference>
<sequence length="114" mass="12129">MIPITCIDVGGTFIKAGNVADGEISDERKIDTGNPGTLTRTLSQLILELGGRAAGIGITGLVDGNGRISSSPNLPEIKSLPLKEILERELNIPVLGDKVKDIVQLQSWEHRSVS</sequence>
<dbReference type="Proteomes" id="UP000215215">
    <property type="component" value="Unassembled WGS sequence"/>
</dbReference>
<dbReference type="InterPro" id="IPR000600">
    <property type="entry name" value="ROK"/>
</dbReference>
<dbReference type="Pfam" id="PF00480">
    <property type="entry name" value="ROK"/>
    <property type="match status" value="1"/>
</dbReference>
<accession>A0A235BT58</accession>
<protein>
    <recommendedName>
        <fullName evidence="3">ROK family protein</fullName>
    </recommendedName>
</protein>
<gene>
    <name evidence="1" type="ORF">CH333_05880</name>
</gene>
<dbReference type="CDD" id="cd23763">
    <property type="entry name" value="ASKHA_ATPase_ROK"/>
    <property type="match status" value="1"/>
</dbReference>
<dbReference type="SUPFAM" id="SSF53067">
    <property type="entry name" value="Actin-like ATPase domain"/>
    <property type="match status" value="1"/>
</dbReference>
<evidence type="ECO:0008006" key="3">
    <source>
        <dbReference type="Google" id="ProtNLM"/>
    </source>
</evidence>
<dbReference type="AlphaFoldDB" id="A0A235BT58"/>
<organism evidence="1 2">
    <name type="scientific">candidate division WOR-3 bacterium JGI_Cruoil_03_44_89</name>
    <dbReference type="NCBI Taxonomy" id="1973748"/>
    <lineage>
        <taxon>Bacteria</taxon>
        <taxon>Bacteria division WOR-3</taxon>
    </lineage>
</organism>
<name>A0A235BT58_UNCW3</name>
<dbReference type="EMBL" id="NOZQ01000124">
    <property type="protein sequence ID" value="OYD15401.1"/>
    <property type="molecule type" value="Genomic_DNA"/>
</dbReference>